<protein>
    <submittedName>
        <fullName evidence="3">Transcription factor Opi1 family protein</fullName>
    </submittedName>
</protein>
<gene>
    <name evidence="3" type="ORF">FOB64_004823</name>
</gene>
<feature type="compositionally biased region" description="Low complexity" evidence="2">
    <location>
        <begin position="396"/>
        <end position="405"/>
    </location>
</feature>
<feature type="region of interest" description="Disordered" evidence="2">
    <location>
        <begin position="336"/>
        <end position="355"/>
    </location>
</feature>
<feature type="compositionally biased region" description="Low complexity" evidence="2">
    <location>
        <begin position="336"/>
        <end position="354"/>
    </location>
</feature>
<feature type="compositionally biased region" description="Basic and acidic residues" evidence="2">
    <location>
        <begin position="423"/>
        <end position="433"/>
    </location>
</feature>
<dbReference type="PANTHER" id="PTHR38406">
    <property type="entry name" value="TRANSCRIPTIONAL REPRESSOR OPI1"/>
    <property type="match status" value="1"/>
</dbReference>
<name>A0A8H6BVH6_CANAX</name>
<dbReference type="GO" id="GO:0005783">
    <property type="term" value="C:endoplasmic reticulum"/>
    <property type="evidence" value="ECO:0007669"/>
    <property type="project" value="TreeGrafter"/>
</dbReference>
<evidence type="ECO:0000313" key="4">
    <source>
        <dbReference type="Proteomes" id="UP000536275"/>
    </source>
</evidence>
<dbReference type="GO" id="GO:0008654">
    <property type="term" value="P:phospholipid biosynthetic process"/>
    <property type="evidence" value="ECO:0007669"/>
    <property type="project" value="TreeGrafter"/>
</dbReference>
<organism evidence="3 4">
    <name type="scientific">Candida albicans</name>
    <name type="common">Yeast</name>
    <dbReference type="NCBI Taxonomy" id="5476"/>
    <lineage>
        <taxon>Eukaryota</taxon>
        <taxon>Fungi</taxon>
        <taxon>Dikarya</taxon>
        <taxon>Ascomycota</taxon>
        <taxon>Saccharomycotina</taxon>
        <taxon>Pichiomycetes</taxon>
        <taxon>Debaryomycetaceae</taxon>
        <taxon>Candida/Lodderomyces clade</taxon>
        <taxon>Candida</taxon>
    </lineage>
</organism>
<feature type="region of interest" description="Disordered" evidence="2">
    <location>
        <begin position="1"/>
        <end position="50"/>
    </location>
</feature>
<feature type="region of interest" description="Disordered" evidence="2">
    <location>
        <begin position="160"/>
        <end position="196"/>
    </location>
</feature>
<dbReference type="InterPro" id="IPR013927">
    <property type="entry name" value="TF_Opi1_Ccg-8"/>
</dbReference>
<evidence type="ECO:0000256" key="2">
    <source>
        <dbReference type="SAM" id="MobiDB-lite"/>
    </source>
</evidence>
<evidence type="ECO:0000256" key="1">
    <source>
        <dbReference type="SAM" id="Coils"/>
    </source>
</evidence>
<comment type="caution">
    <text evidence="3">The sequence shown here is derived from an EMBL/GenBank/DDBJ whole genome shotgun (WGS) entry which is preliminary data.</text>
</comment>
<dbReference type="GO" id="GO:0003714">
    <property type="term" value="F:transcription corepressor activity"/>
    <property type="evidence" value="ECO:0007669"/>
    <property type="project" value="InterPro"/>
</dbReference>
<reference evidence="3 4" key="1">
    <citation type="submission" date="2020-03" db="EMBL/GenBank/DDBJ databases">
        <title>FDA dAtabase for Regulatory Grade micrObial Sequences (FDA-ARGOS): Supporting development and validation of Infectious Disease Dx tests.</title>
        <authorList>
            <person name="Campos J."/>
            <person name="Goldberg B."/>
            <person name="Tallon L."/>
            <person name="Sadzewicz L."/>
            <person name="Vavikolanu K."/>
            <person name="Mehta A."/>
            <person name="Aluvathingal J."/>
            <person name="Nadendla S."/>
            <person name="Nandy P."/>
            <person name="Geyer C."/>
            <person name="Yan Y."/>
            <person name="Sichtig H."/>
        </authorList>
    </citation>
    <scope>NUCLEOTIDE SEQUENCE [LARGE SCALE GENOMIC DNA]</scope>
    <source>
        <strain evidence="3 4">FDAARGOS_656</strain>
    </source>
</reference>
<feature type="compositionally biased region" description="Polar residues" evidence="2">
    <location>
        <begin position="1"/>
        <end position="10"/>
    </location>
</feature>
<dbReference type="GO" id="GO:0030968">
    <property type="term" value="P:endoplasmic reticulum unfolded protein response"/>
    <property type="evidence" value="ECO:0007669"/>
    <property type="project" value="TreeGrafter"/>
</dbReference>
<evidence type="ECO:0000313" key="3">
    <source>
        <dbReference type="EMBL" id="KAF6065050.1"/>
    </source>
</evidence>
<dbReference type="GO" id="GO:0006357">
    <property type="term" value="P:regulation of transcription by RNA polymerase II"/>
    <property type="evidence" value="ECO:0007669"/>
    <property type="project" value="TreeGrafter"/>
</dbReference>
<feature type="compositionally biased region" description="Polar residues" evidence="2">
    <location>
        <begin position="160"/>
        <end position="175"/>
    </location>
</feature>
<dbReference type="EMBL" id="JABWAD010000059">
    <property type="protein sequence ID" value="KAF6065050.1"/>
    <property type="molecule type" value="Genomic_DNA"/>
</dbReference>
<sequence length="433" mass="47892">MTAPSISNQQLPPPPYSKTDNLPTSNYQSSLNGSVQGQDQQVQAQVQGQAPELVSAAETLTSLTRNATPPSDADTVAMDDAQSPVILPPIHPQHQRHPIVSTVSMVARHPIVMNAVKYYETSKRNYPSFNYAAGIVESAAIPVVNNIEAKLNTRHQTRQASAVSSTDITPTNSNFGDYKIQHDGKNSLQKKRRFSASSQTTNISSYSSIDTKKRLQFCINILKLANTNISSKVEFLQEKIDETEIAVKEEREKLIAQKSHDSNSTNTTEQATQKTKTEIVGTVKKIIHLISNFRPSSLGDTSVANGLSPVSSNGSQSNQDFELKNAIRDIIMSLPQSLQQQQQSQQSGPPSNSQDDVIFKFAKESLVMISKLTQIFTEKLDQVEHWVNGDEEQEQKLQSQSQSPEGLEKQQEDEREEENLAAETKRMKLDGSV</sequence>
<dbReference type="Pfam" id="PF08618">
    <property type="entry name" value="Opi1"/>
    <property type="match status" value="1"/>
</dbReference>
<dbReference type="PANTHER" id="PTHR38406:SF1">
    <property type="entry name" value="TRANSCRIPTIONAL REPRESSOR OPI1"/>
    <property type="match status" value="1"/>
</dbReference>
<accession>A0A8H6BVH6</accession>
<feature type="compositionally biased region" description="Polar residues" evidence="2">
    <location>
        <begin position="18"/>
        <end position="34"/>
    </location>
</feature>
<proteinExistence type="predicted"/>
<dbReference type="AlphaFoldDB" id="A0A8H6BVH6"/>
<feature type="compositionally biased region" description="Low complexity" evidence="2">
    <location>
        <begin position="35"/>
        <end position="50"/>
    </location>
</feature>
<dbReference type="Proteomes" id="UP000536275">
    <property type="component" value="Unassembled WGS sequence"/>
</dbReference>
<feature type="region of interest" description="Disordered" evidence="2">
    <location>
        <begin position="387"/>
        <end position="433"/>
    </location>
</feature>
<dbReference type="GO" id="GO:0005634">
    <property type="term" value="C:nucleus"/>
    <property type="evidence" value="ECO:0007669"/>
    <property type="project" value="TreeGrafter"/>
</dbReference>
<keyword evidence="1" id="KW-0175">Coiled coil</keyword>
<feature type="coiled-coil region" evidence="1">
    <location>
        <begin position="226"/>
        <end position="253"/>
    </location>
</feature>